<protein>
    <submittedName>
        <fullName evidence="2">Uncharacterized protein</fullName>
    </submittedName>
</protein>
<feature type="region of interest" description="Disordered" evidence="1">
    <location>
        <begin position="219"/>
        <end position="239"/>
    </location>
</feature>
<proteinExistence type="predicted"/>
<dbReference type="AlphaFoldDB" id="A0A9D5H8N6"/>
<accession>A0A9D5H8N6</accession>
<reference evidence="2" key="1">
    <citation type="submission" date="2021-03" db="EMBL/GenBank/DDBJ databases">
        <authorList>
            <person name="Li Z."/>
            <person name="Yang C."/>
        </authorList>
    </citation>
    <scope>NUCLEOTIDE SEQUENCE</scope>
    <source>
        <strain evidence="2">Dzin_1.0</strain>
        <tissue evidence="2">Leaf</tissue>
    </source>
</reference>
<evidence type="ECO:0000313" key="2">
    <source>
        <dbReference type="EMBL" id="KAJ0967426.1"/>
    </source>
</evidence>
<dbReference type="OrthoDB" id="266020at2759"/>
<organism evidence="2 3">
    <name type="scientific">Dioscorea zingiberensis</name>
    <dbReference type="NCBI Taxonomy" id="325984"/>
    <lineage>
        <taxon>Eukaryota</taxon>
        <taxon>Viridiplantae</taxon>
        <taxon>Streptophyta</taxon>
        <taxon>Embryophyta</taxon>
        <taxon>Tracheophyta</taxon>
        <taxon>Spermatophyta</taxon>
        <taxon>Magnoliopsida</taxon>
        <taxon>Liliopsida</taxon>
        <taxon>Dioscoreales</taxon>
        <taxon>Dioscoreaceae</taxon>
        <taxon>Dioscorea</taxon>
    </lineage>
</organism>
<comment type="caution">
    <text evidence="2">The sequence shown here is derived from an EMBL/GenBank/DDBJ whole genome shotgun (WGS) entry which is preliminary data.</text>
</comment>
<dbReference type="InterPro" id="IPR053234">
    <property type="entry name" value="RPM1_Interactor"/>
</dbReference>
<dbReference type="PANTHER" id="PTHR33443:SF30">
    <property type="entry name" value="SARCOSINE DEHYDROGENASE-2C PROTEIN"/>
    <property type="match status" value="1"/>
</dbReference>
<dbReference type="EMBL" id="JAGGNH010000007">
    <property type="protein sequence ID" value="KAJ0967426.1"/>
    <property type="molecule type" value="Genomic_DNA"/>
</dbReference>
<name>A0A9D5H8N6_9LILI</name>
<evidence type="ECO:0000256" key="1">
    <source>
        <dbReference type="SAM" id="MobiDB-lite"/>
    </source>
</evidence>
<dbReference type="PANTHER" id="PTHR33443">
    <property type="entry name" value="ZGC:112980"/>
    <property type="match status" value="1"/>
</dbReference>
<keyword evidence="3" id="KW-1185">Reference proteome</keyword>
<evidence type="ECO:0000313" key="3">
    <source>
        <dbReference type="Proteomes" id="UP001085076"/>
    </source>
</evidence>
<reference evidence="2" key="2">
    <citation type="journal article" date="2022" name="Hortic Res">
        <title>The genome of Dioscorea zingiberensis sheds light on the biosynthesis, origin and evolution of the medicinally important diosgenin saponins.</title>
        <authorList>
            <person name="Li Y."/>
            <person name="Tan C."/>
            <person name="Li Z."/>
            <person name="Guo J."/>
            <person name="Li S."/>
            <person name="Chen X."/>
            <person name="Wang C."/>
            <person name="Dai X."/>
            <person name="Yang H."/>
            <person name="Song W."/>
            <person name="Hou L."/>
            <person name="Xu J."/>
            <person name="Tong Z."/>
            <person name="Xu A."/>
            <person name="Yuan X."/>
            <person name="Wang W."/>
            <person name="Yang Q."/>
            <person name="Chen L."/>
            <person name="Sun Z."/>
            <person name="Wang K."/>
            <person name="Pan B."/>
            <person name="Chen J."/>
            <person name="Bao Y."/>
            <person name="Liu F."/>
            <person name="Qi X."/>
            <person name="Gang D.R."/>
            <person name="Wen J."/>
            <person name="Li J."/>
        </authorList>
    </citation>
    <scope>NUCLEOTIDE SEQUENCE</scope>
    <source>
        <strain evidence="2">Dzin_1.0</strain>
    </source>
</reference>
<dbReference type="Proteomes" id="UP001085076">
    <property type="component" value="Miscellaneous, Linkage group lg07"/>
</dbReference>
<gene>
    <name evidence="2" type="ORF">J5N97_024343</name>
</gene>
<sequence>MSTEPVVVDISSDEEDFNSFFEKACDPPFDWISKFLECVDGDGEQSDDIMVLDELSTAPVPKEKNSSTTRLAVLPNEGSDDDCLVLDSDPDKIVSATNDKEDVDESDELLVVGEKGQVACRDYPHSRHLCANFPFSTTPHERHCSLCHCYVCDLPAPCGYWGDGLSSTNHCHSTDKEVRWKDERKSFKQRNTQNLNLQSHLNPRLSTISPLQSMESTQCPNSISRISQHNPVPRSIPSSNTHLQACSITKIATANPPRQRHHHRPLAFPNCSRRHPAIKLKPSFLQMAPAQREKLSVAPSNMQTCLRFKKPRTAGSDSISMGSLHLQSSICDLDRPYSGTSEKAKCAMTVSEKDTTVLDWQEILANVASELEVSVPDSGTSGGQPQEVFSKPLSLEDLLLPQPNEGQNITNLCQHSIPTNTKPNTCQNTTNNEPNSLGIDCNYIFGDAVHDSQPMTVPESNPPATVNNGPVPSDPHLGNVFASLEDITPNTAVDVDPLSLFTDVDIMWNRLAEL</sequence>